<dbReference type="Proteomes" id="UP000095283">
    <property type="component" value="Unplaced"/>
</dbReference>
<evidence type="ECO:0000313" key="1">
    <source>
        <dbReference type="Proteomes" id="UP000095283"/>
    </source>
</evidence>
<organism evidence="1 2">
    <name type="scientific">Heterorhabditis bacteriophora</name>
    <name type="common">Entomopathogenic nematode worm</name>
    <dbReference type="NCBI Taxonomy" id="37862"/>
    <lineage>
        <taxon>Eukaryota</taxon>
        <taxon>Metazoa</taxon>
        <taxon>Ecdysozoa</taxon>
        <taxon>Nematoda</taxon>
        <taxon>Chromadorea</taxon>
        <taxon>Rhabditida</taxon>
        <taxon>Rhabditina</taxon>
        <taxon>Rhabditomorpha</taxon>
        <taxon>Strongyloidea</taxon>
        <taxon>Heterorhabditidae</taxon>
        <taxon>Heterorhabditis</taxon>
    </lineage>
</organism>
<proteinExistence type="predicted"/>
<reference evidence="2" key="1">
    <citation type="submission" date="2016-11" db="UniProtKB">
        <authorList>
            <consortium name="WormBaseParasite"/>
        </authorList>
    </citation>
    <scope>IDENTIFICATION</scope>
</reference>
<sequence length="22" mass="2695">MHKTSTNIAYNRLFIIYFIVIH</sequence>
<accession>A0A1I7W9D8</accession>
<protein>
    <submittedName>
        <fullName evidence="2">Uncharacterized protein</fullName>
    </submittedName>
</protein>
<keyword evidence="1" id="KW-1185">Reference proteome</keyword>
<name>A0A1I7W9D8_HETBA</name>
<dbReference type="WBParaSite" id="Hba_01268">
    <property type="protein sequence ID" value="Hba_01268"/>
    <property type="gene ID" value="Hba_01268"/>
</dbReference>
<dbReference type="AlphaFoldDB" id="A0A1I7W9D8"/>
<evidence type="ECO:0000313" key="2">
    <source>
        <dbReference type="WBParaSite" id="Hba_01268"/>
    </source>
</evidence>